<accession>A0A212QSE2</accession>
<comment type="subunit">
    <text evidence="11">Homooctamer.</text>
</comment>
<evidence type="ECO:0000256" key="10">
    <source>
        <dbReference type="PIRSR" id="PIRSR001415-5"/>
    </source>
</evidence>
<dbReference type="PANTHER" id="PTHR11458">
    <property type="entry name" value="DELTA-AMINOLEVULINIC ACID DEHYDRATASE"/>
    <property type="match status" value="1"/>
</dbReference>
<keyword evidence="10" id="KW-0460">Magnesium</keyword>
<evidence type="ECO:0000313" key="14">
    <source>
        <dbReference type="Proteomes" id="UP000197065"/>
    </source>
</evidence>
<comment type="similarity">
    <text evidence="2 12">Belongs to the ALAD family.</text>
</comment>
<evidence type="ECO:0000256" key="2">
    <source>
        <dbReference type="ARBA" id="ARBA00008055"/>
    </source>
</evidence>
<dbReference type="EC" id="4.2.1.24" evidence="3 11"/>
<dbReference type="CDD" id="cd04823">
    <property type="entry name" value="ALAD_PBGS_aspartate_rich"/>
    <property type="match status" value="1"/>
</dbReference>
<dbReference type="FunFam" id="3.20.20.70:FF:000019">
    <property type="entry name" value="Delta-aminolevulinic acid dehydratase"/>
    <property type="match status" value="1"/>
</dbReference>
<dbReference type="Gene3D" id="3.20.20.70">
    <property type="entry name" value="Aldolase class I"/>
    <property type="match status" value="1"/>
</dbReference>
<dbReference type="GO" id="GO:0004655">
    <property type="term" value="F:porphobilinogen synthase activity"/>
    <property type="evidence" value="ECO:0007669"/>
    <property type="project" value="UniProtKB-EC"/>
</dbReference>
<dbReference type="EMBL" id="FYEH01000003">
    <property type="protein sequence ID" value="SNB62492.1"/>
    <property type="molecule type" value="Genomic_DNA"/>
</dbReference>
<organism evidence="13 14">
    <name type="scientific">Arboricoccus pini</name>
    <dbReference type="NCBI Taxonomy" id="1963835"/>
    <lineage>
        <taxon>Bacteria</taxon>
        <taxon>Pseudomonadati</taxon>
        <taxon>Pseudomonadota</taxon>
        <taxon>Alphaproteobacteria</taxon>
        <taxon>Geminicoccales</taxon>
        <taxon>Geminicoccaceae</taxon>
        <taxon>Arboricoccus</taxon>
    </lineage>
</organism>
<evidence type="ECO:0000256" key="11">
    <source>
        <dbReference type="RuleBase" id="RU000515"/>
    </source>
</evidence>
<evidence type="ECO:0000256" key="8">
    <source>
        <dbReference type="ARBA" id="ARBA00047651"/>
    </source>
</evidence>
<sequence>MVRETSLVPSDLIQGMFVTDGENRREPIPSLPGMARLSVDLLVEECKRIRELGIPAIALFPMTPQERKTPDGSEAWNQDNLVCRACRALKRTVPDLGIVGDVALDPYTSHGQDGVLIDGQIVNDLTLESLKLQAVAQAAAGCDVIAPSDMMDGRIGIIRAALDAEGLSQTMILSYAAKYASGFYGPFRDAIGSSSALGKADKKTYQMDPANIVEALRETALDIAEGADMVMVKPALPYLDIIQTVKTSFGLPTIAYHVSGEYAMVKAAAERGWIDGDAAMLESITAIKRAGADAIITYAASDIARWLRG</sequence>
<evidence type="ECO:0000256" key="3">
    <source>
        <dbReference type="ARBA" id="ARBA00012053"/>
    </source>
</evidence>
<name>A0A212QSE2_9PROT</name>
<evidence type="ECO:0000256" key="4">
    <source>
        <dbReference type="ARBA" id="ARBA00020771"/>
    </source>
</evidence>
<dbReference type="GO" id="GO:0008270">
    <property type="term" value="F:zinc ion binding"/>
    <property type="evidence" value="ECO:0007669"/>
    <property type="project" value="TreeGrafter"/>
</dbReference>
<keyword evidence="6 11" id="KW-0456">Lyase</keyword>
<feature type="binding site" evidence="10">
    <location>
        <position position="218"/>
    </location>
    <ligand>
        <name>Mg(2+)</name>
        <dbReference type="ChEBI" id="CHEBI:18420"/>
    </ligand>
</feature>
<dbReference type="GO" id="GO:0006782">
    <property type="term" value="P:protoporphyrinogen IX biosynthetic process"/>
    <property type="evidence" value="ECO:0007669"/>
    <property type="project" value="UniProtKB-UniPathway"/>
</dbReference>
<dbReference type="Pfam" id="PF00490">
    <property type="entry name" value="ALAD"/>
    <property type="match status" value="1"/>
</dbReference>
<evidence type="ECO:0000256" key="5">
    <source>
        <dbReference type="ARBA" id="ARBA00023133"/>
    </source>
</evidence>
<dbReference type="PANTHER" id="PTHR11458:SF0">
    <property type="entry name" value="DELTA-AMINOLEVULINIC ACID DEHYDRATASE"/>
    <property type="match status" value="1"/>
</dbReference>
<keyword evidence="14" id="KW-1185">Reference proteome</keyword>
<comment type="pathway">
    <text evidence="1">Porphyrin-containing compound metabolism; protoporphyrin-IX biosynthesis; coproporphyrinogen-III from 5-aminolevulinate: step 1/4.</text>
</comment>
<keyword evidence="10" id="KW-0479">Metal-binding</keyword>
<dbReference type="AlphaFoldDB" id="A0A212QSE2"/>
<evidence type="ECO:0000256" key="9">
    <source>
        <dbReference type="PIRSR" id="PIRSR001415-1"/>
    </source>
</evidence>
<feature type="active site" description="Schiff-base intermediate with substrate" evidence="9">
    <location>
        <position position="233"/>
    </location>
</feature>
<evidence type="ECO:0000313" key="13">
    <source>
        <dbReference type="EMBL" id="SNB62492.1"/>
    </source>
</evidence>
<keyword evidence="7 11" id="KW-0627">Porphyrin biosynthesis</keyword>
<feature type="active site" description="Schiff-base intermediate with substrate" evidence="9">
    <location>
        <position position="178"/>
    </location>
</feature>
<dbReference type="InterPro" id="IPR013785">
    <property type="entry name" value="Aldolase_TIM"/>
</dbReference>
<dbReference type="PRINTS" id="PR00144">
    <property type="entry name" value="DALDHYDRTASE"/>
</dbReference>
<evidence type="ECO:0000256" key="1">
    <source>
        <dbReference type="ARBA" id="ARBA00004694"/>
    </source>
</evidence>
<reference evidence="13 14" key="1">
    <citation type="submission" date="2017-06" db="EMBL/GenBank/DDBJ databases">
        <authorList>
            <person name="Kim H.J."/>
            <person name="Triplett B.A."/>
        </authorList>
    </citation>
    <scope>NUCLEOTIDE SEQUENCE [LARGE SCALE GENOMIC DNA]</scope>
    <source>
        <strain evidence="13 14">B29T1</strain>
    </source>
</reference>
<comment type="catalytic activity">
    <reaction evidence="8 11">
        <text>2 5-aminolevulinate = porphobilinogen + 2 H2O + H(+)</text>
        <dbReference type="Rhea" id="RHEA:24064"/>
        <dbReference type="ChEBI" id="CHEBI:15377"/>
        <dbReference type="ChEBI" id="CHEBI:15378"/>
        <dbReference type="ChEBI" id="CHEBI:58126"/>
        <dbReference type="ChEBI" id="CHEBI:356416"/>
        <dbReference type="EC" id="4.2.1.24"/>
    </reaction>
</comment>
<evidence type="ECO:0000256" key="6">
    <source>
        <dbReference type="ARBA" id="ARBA00023239"/>
    </source>
</evidence>
<dbReference type="SUPFAM" id="SSF51569">
    <property type="entry name" value="Aldolase"/>
    <property type="match status" value="1"/>
</dbReference>
<proteinExistence type="inferred from homology"/>
<dbReference type="NCBIfam" id="NF006762">
    <property type="entry name" value="PRK09283.1"/>
    <property type="match status" value="1"/>
</dbReference>
<dbReference type="SMART" id="SM01004">
    <property type="entry name" value="ALAD"/>
    <property type="match status" value="1"/>
</dbReference>
<dbReference type="PROSITE" id="PS00169">
    <property type="entry name" value="D_ALA_DEHYDRATASE"/>
    <property type="match status" value="1"/>
</dbReference>
<dbReference type="UniPathway" id="UPA00251">
    <property type="reaction ID" value="UER00318"/>
</dbReference>
<dbReference type="PIRSF" id="PIRSF001415">
    <property type="entry name" value="Porphbilin_synth"/>
    <property type="match status" value="1"/>
</dbReference>
<protein>
    <recommendedName>
        <fullName evidence="4 11">Delta-aminolevulinic acid dehydratase</fullName>
        <ecNumber evidence="3 11">4.2.1.24</ecNumber>
    </recommendedName>
</protein>
<evidence type="ECO:0000256" key="12">
    <source>
        <dbReference type="RuleBase" id="RU004161"/>
    </source>
</evidence>
<dbReference type="GO" id="GO:0005829">
    <property type="term" value="C:cytosol"/>
    <property type="evidence" value="ECO:0007669"/>
    <property type="project" value="TreeGrafter"/>
</dbReference>
<dbReference type="InterPro" id="IPR030656">
    <property type="entry name" value="ALAD_AS"/>
</dbReference>
<gene>
    <name evidence="13" type="ORF">SAMN07250955_103132</name>
</gene>
<dbReference type="InterPro" id="IPR001731">
    <property type="entry name" value="ALAD"/>
</dbReference>
<keyword evidence="5" id="KW-0350">Heme biosynthesis</keyword>
<evidence type="ECO:0000256" key="7">
    <source>
        <dbReference type="ARBA" id="ARBA00023244"/>
    </source>
</evidence>
<dbReference type="Proteomes" id="UP000197065">
    <property type="component" value="Unassembled WGS sequence"/>
</dbReference>